<name>A0A4U5QVQ4_POPAL</name>
<reference evidence="1" key="1">
    <citation type="submission" date="2018-10" db="EMBL/GenBank/DDBJ databases">
        <title>Population genomic analysis revealed the cold adaptation of white poplar.</title>
        <authorList>
            <person name="Liu Y.-J."/>
        </authorList>
    </citation>
    <scope>NUCLEOTIDE SEQUENCE [LARGE SCALE GENOMIC DNA]</scope>
    <source>
        <strain evidence="1">PAL-ZL1</strain>
    </source>
</reference>
<dbReference type="InterPro" id="IPR055296">
    <property type="entry name" value="SRL2-like"/>
</dbReference>
<proteinExistence type="predicted"/>
<dbReference type="PANTHER" id="PTHR46087:SF1">
    <property type="entry name" value="ARM REPEAT SUPERFAMILY PROTEIN"/>
    <property type="match status" value="1"/>
</dbReference>
<sequence length="301" mass="33202">MPSLFSPWSDQDKKTSEAVSEILGASATQKRSKGFSFLGERKDSVDAVDGKLWEEGNAISNATSAENMPTNFEAMSHTCNIALLSTRSKASSHMALVRCFQLALSLRSISLAQEVSIRGDSSLYLLGVSQIMPAAALTDDDTFTELNGSQSGRRTSISVILSEEWLWNVLKIANLGKFKKVKSCSKLPVPYDQMKSQCEALVIGKQQKMSILHSFKHQAEAKVFPIEEEKKDTSVHDVNTVASVLRFGGSDDKIETKLSLKIATPRRTVTVTPIFDVVVITIIVFTIIPEVLDIRKFPESW</sequence>
<organism evidence="1">
    <name type="scientific">Populus alba</name>
    <name type="common">White poplar</name>
    <dbReference type="NCBI Taxonomy" id="43335"/>
    <lineage>
        <taxon>Eukaryota</taxon>
        <taxon>Viridiplantae</taxon>
        <taxon>Streptophyta</taxon>
        <taxon>Embryophyta</taxon>
        <taxon>Tracheophyta</taxon>
        <taxon>Spermatophyta</taxon>
        <taxon>Magnoliopsida</taxon>
        <taxon>eudicotyledons</taxon>
        <taxon>Gunneridae</taxon>
        <taxon>Pentapetalae</taxon>
        <taxon>rosids</taxon>
        <taxon>fabids</taxon>
        <taxon>Malpighiales</taxon>
        <taxon>Salicaceae</taxon>
        <taxon>Saliceae</taxon>
        <taxon>Populus</taxon>
    </lineage>
</organism>
<dbReference type="EMBL" id="RCHU01000093">
    <property type="protein sequence ID" value="TKS15232.1"/>
    <property type="molecule type" value="Genomic_DNA"/>
</dbReference>
<accession>A0A4U5QVQ4</accession>
<dbReference type="PANTHER" id="PTHR46087">
    <property type="entry name" value="PUTATIVE, EXPRESSED-RELATED"/>
    <property type="match status" value="1"/>
</dbReference>
<gene>
    <name evidence="1" type="ORF">D5086_0000035080</name>
</gene>
<comment type="caution">
    <text evidence="1">The sequence shown here is derived from an EMBL/GenBank/DDBJ whole genome shotgun (WGS) entry which is preliminary data.</text>
</comment>
<dbReference type="AlphaFoldDB" id="A0A4U5QVQ4"/>
<evidence type="ECO:0000313" key="1">
    <source>
        <dbReference type="EMBL" id="TKS15232.1"/>
    </source>
</evidence>
<protein>
    <submittedName>
        <fullName evidence="1">Uncharacterized protein</fullName>
    </submittedName>
</protein>
<dbReference type="STRING" id="43335.A0A4U5QVQ4"/>